<evidence type="ECO:0000313" key="2">
    <source>
        <dbReference type="EMBL" id="PIL23486.1"/>
    </source>
</evidence>
<feature type="region of interest" description="Disordered" evidence="1">
    <location>
        <begin position="26"/>
        <end position="60"/>
    </location>
</feature>
<evidence type="ECO:0000256" key="1">
    <source>
        <dbReference type="SAM" id="MobiDB-lite"/>
    </source>
</evidence>
<dbReference type="EMBL" id="AYKW01000068">
    <property type="protein sequence ID" value="PIL23486.1"/>
    <property type="molecule type" value="Genomic_DNA"/>
</dbReference>
<reference evidence="2 3" key="1">
    <citation type="journal article" date="2015" name="Sci. Rep.">
        <title>Chromosome-level genome map provides insights into diverse defense mechanisms in the medicinal fungus Ganoderma sinense.</title>
        <authorList>
            <person name="Zhu Y."/>
            <person name="Xu J."/>
            <person name="Sun C."/>
            <person name="Zhou S."/>
            <person name="Xu H."/>
            <person name="Nelson D.R."/>
            <person name="Qian J."/>
            <person name="Song J."/>
            <person name="Luo H."/>
            <person name="Xiang L."/>
            <person name="Li Y."/>
            <person name="Xu Z."/>
            <person name="Ji A."/>
            <person name="Wang L."/>
            <person name="Lu S."/>
            <person name="Hayward A."/>
            <person name="Sun W."/>
            <person name="Li X."/>
            <person name="Schwartz D.C."/>
            <person name="Wang Y."/>
            <person name="Chen S."/>
        </authorList>
    </citation>
    <scope>NUCLEOTIDE SEQUENCE [LARGE SCALE GENOMIC DNA]</scope>
    <source>
        <strain evidence="2 3">ZZ0214-1</strain>
    </source>
</reference>
<keyword evidence="3" id="KW-1185">Reference proteome</keyword>
<name>A0A2G8RPQ8_9APHY</name>
<accession>A0A2G8RPQ8</accession>
<organism evidence="2 3">
    <name type="scientific">Ganoderma sinense ZZ0214-1</name>
    <dbReference type="NCBI Taxonomy" id="1077348"/>
    <lineage>
        <taxon>Eukaryota</taxon>
        <taxon>Fungi</taxon>
        <taxon>Dikarya</taxon>
        <taxon>Basidiomycota</taxon>
        <taxon>Agaricomycotina</taxon>
        <taxon>Agaricomycetes</taxon>
        <taxon>Polyporales</taxon>
        <taxon>Polyporaceae</taxon>
        <taxon>Ganoderma</taxon>
    </lineage>
</organism>
<gene>
    <name evidence="2" type="ORF">GSI_14797</name>
</gene>
<comment type="caution">
    <text evidence="2">The sequence shown here is derived from an EMBL/GenBank/DDBJ whole genome shotgun (WGS) entry which is preliminary data.</text>
</comment>
<evidence type="ECO:0000313" key="3">
    <source>
        <dbReference type="Proteomes" id="UP000230002"/>
    </source>
</evidence>
<dbReference type="AlphaFoldDB" id="A0A2G8RPQ8"/>
<dbReference type="OrthoDB" id="2763280at2759"/>
<sequence length="221" mass="24470">MQTTNTIISSYSEIAGAVPLEERLRVPENQTVQDFPASLEPPPPDQPARNLNHPQGDIPVPDEDIDRLLHGPEIPQKPYMNGLLKCQAPAERISYFPGGFTVATVLTGNLSEVSDADNPIPTSEGLTWPVKIAFYFEFCHPEYNTPLKMQQRRVPATRGGFAKHAAEEIQKMRTDHLPQFPYTLDQIKVVSVEVRSRGTVQARLFISTKGVAAPAQDQAKA</sequence>
<protein>
    <submittedName>
        <fullName evidence="2">Uncharacterized protein</fullName>
    </submittedName>
</protein>
<proteinExistence type="predicted"/>
<dbReference type="Proteomes" id="UP000230002">
    <property type="component" value="Unassembled WGS sequence"/>
</dbReference>